<dbReference type="EMBL" id="MTJN01000002">
    <property type="protein sequence ID" value="OOV08977.1"/>
    <property type="molecule type" value="Genomic_DNA"/>
</dbReference>
<dbReference type="AlphaFoldDB" id="A0A1T1AY52"/>
<organism evidence="1 2">
    <name type="scientific">Rhodoferax fermentans</name>
    <dbReference type="NCBI Taxonomy" id="28066"/>
    <lineage>
        <taxon>Bacteria</taxon>
        <taxon>Pseudomonadati</taxon>
        <taxon>Pseudomonadota</taxon>
        <taxon>Betaproteobacteria</taxon>
        <taxon>Burkholderiales</taxon>
        <taxon>Comamonadaceae</taxon>
        <taxon>Rhodoferax</taxon>
    </lineage>
</organism>
<proteinExistence type="predicted"/>
<reference evidence="1 2" key="1">
    <citation type="submission" date="2017-01" db="EMBL/GenBank/DDBJ databases">
        <title>Genome sequencing of Rhodoferax fermentans JCM 7819.</title>
        <authorList>
            <person name="Kim Y.J."/>
            <person name="Farh M.E.-A."/>
            <person name="Yang D.-C."/>
        </authorList>
    </citation>
    <scope>NUCLEOTIDE SEQUENCE [LARGE SCALE GENOMIC DNA]</scope>
    <source>
        <strain evidence="1 2">JCM 7819</strain>
    </source>
</reference>
<dbReference type="Gene3D" id="3.40.50.150">
    <property type="entry name" value="Vaccinia Virus protein VP39"/>
    <property type="match status" value="1"/>
</dbReference>
<dbReference type="SUPFAM" id="SSF53335">
    <property type="entry name" value="S-adenosyl-L-methionine-dependent methyltransferases"/>
    <property type="match status" value="1"/>
</dbReference>
<dbReference type="STRING" id="28066.RF819_07770"/>
<comment type="caution">
    <text evidence="1">The sequence shown here is derived from an EMBL/GenBank/DDBJ whole genome shotgun (WGS) entry which is preliminary data.</text>
</comment>
<sequence length="188" mass="20878">MDRYYIEAFIAQHRHLITGDVLEVAANEYTRKFGDSAARSFELYTTPTALATAVVGDLTRPETLPNGRFNCFICTQTFNFIYELDAAVKGACHLLNEGGYLLATVGGVSQISRFDMDRWGDFWRLSSAACERLFSDNFSEVTVISYGNLSAAVALLRGFSVEDLPSRSVLDEHDPNYQVIIGIVARKA</sequence>
<keyword evidence="2" id="KW-1185">Reference proteome</keyword>
<evidence type="ECO:0000313" key="2">
    <source>
        <dbReference type="Proteomes" id="UP000190750"/>
    </source>
</evidence>
<evidence type="ECO:0008006" key="3">
    <source>
        <dbReference type="Google" id="ProtNLM"/>
    </source>
</evidence>
<dbReference type="Proteomes" id="UP000190750">
    <property type="component" value="Unassembled WGS sequence"/>
</dbReference>
<name>A0A1T1AY52_RHOFE</name>
<gene>
    <name evidence="1" type="ORF">RF819_07770</name>
</gene>
<accession>A0A1T1AY52</accession>
<evidence type="ECO:0000313" key="1">
    <source>
        <dbReference type="EMBL" id="OOV08977.1"/>
    </source>
</evidence>
<dbReference type="InterPro" id="IPR029063">
    <property type="entry name" value="SAM-dependent_MTases_sf"/>
</dbReference>
<protein>
    <recommendedName>
        <fullName evidence="3">Methyltransferase type 11 domain-containing protein</fullName>
    </recommendedName>
</protein>